<name>A0A364USL1_STAWA</name>
<dbReference type="Pfam" id="PF11368">
    <property type="entry name" value="DUF3169"/>
    <property type="match status" value="1"/>
</dbReference>
<reference evidence="3 6" key="2">
    <citation type="submission" date="2018-08" db="EMBL/GenBank/DDBJ databases">
        <title>Murine metabolic-syndrome-specific gut microbial biobank.</title>
        <authorList>
            <person name="Liu C."/>
        </authorList>
    </citation>
    <scope>NUCLEOTIDE SEQUENCE [LARGE SCALE GENOMIC DNA]</scope>
    <source>
        <strain evidence="3 6">1XD21-27</strain>
    </source>
</reference>
<feature type="transmembrane region" description="Helical" evidence="1">
    <location>
        <begin position="42"/>
        <end position="63"/>
    </location>
</feature>
<feature type="transmembrane region" description="Helical" evidence="1">
    <location>
        <begin position="213"/>
        <end position="231"/>
    </location>
</feature>
<keyword evidence="1" id="KW-0812">Transmembrane</keyword>
<dbReference type="EMBL" id="JAANHJ010000001">
    <property type="protein sequence ID" value="MCG6226699.1"/>
    <property type="molecule type" value="Genomic_DNA"/>
</dbReference>
<dbReference type="AlphaFoldDB" id="A0A364USL1"/>
<evidence type="ECO:0000313" key="3">
    <source>
        <dbReference type="EMBL" id="NBH30965.1"/>
    </source>
</evidence>
<dbReference type="RefSeq" id="WP_002466345.1">
    <property type="nucleotide sequence ID" value="NZ_CABMFV010000003.1"/>
</dbReference>
<keyword evidence="1" id="KW-1133">Transmembrane helix</keyword>
<organism evidence="4 5">
    <name type="scientific">Staphylococcus warneri</name>
    <dbReference type="NCBI Taxonomy" id="1292"/>
    <lineage>
        <taxon>Bacteria</taxon>
        <taxon>Bacillati</taxon>
        <taxon>Bacillota</taxon>
        <taxon>Bacilli</taxon>
        <taxon>Bacillales</taxon>
        <taxon>Staphylococcaceae</taxon>
        <taxon>Staphylococcus</taxon>
    </lineage>
</organism>
<evidence type="ECO:0000313" key="7">
    <source>
        <dbReference type="Proteomes" id="UP000814367"/>
    </source>
</evidence>
<feature type="transmembrane region" description="Helical" evidence="1">
    <location>
        <begin position="126"/>
        <end position="148"/>
    </location>
</feature>
<evidence type="ECO:0000313" key="2">
    <source>
        <dbReference type="EMBL" id="MCG6226699.1"/>
    </source>
</evidence>
<keyword evidence="7" id="KW-1185">Reference proteome</keyword>
<dbReference type="Proteomes" id="UP000814367">
    <property type="component" value="Unassembled WGS sequence"/>
</dbReference>
<evidence type="ECO:0000313" key="6">
    <source>
        <dbReference type="Proteomes" id="UP000481807"/>
    </source>
</evidence>
<dbReference type="EMBL" id="QSTD01000003">
    <property type="protein sequence ID" value="RGM30379.1"/>
    <property type="molecule type" value="Genomic_DNA"/>
</dbReference>
<dbReference type="Proteomes" id="UP000481807">
    <property type="component" value="Unassembled WGS sequence"/>
</dbReference>
<proteinExistence type="predicted"/>
<evidence type="ECO:0000313" key="4">
    <source>
        <dbReference type="EMBL" id="RGM30379.1"/>
    </source>
</evidence>
<protein>
    <submittedName>
        <fullName evidence="4">DUF3169 family protein</fullName>
    </submittedName>
</protein>
<accession>A0A364USL1</accession>
<dbReference type="EMBL" id="QXWP01000004">
    <property type="protein sequence ID" value="NBH30965.1"/>
    <property type="molecule type" value="Genomic_DNA"/>
</dbReference>
<dbReference type="InterPro" id="IPR021509">
    <property type="entry name" value="DUF3169"/>
</dbReference>
<reference evidence="4 5" key="1">
    <citation type="submission" date="2018-08" db="EMBL/GenBank/DDBJ databases">
        <title>A genome reference for cultivated species of the human gut microbiota.</title>
        <authorList>
            <person name="Zou Y."/>
            <person name="Xue W."/>
            <person name="Luo G."/>
        </authorList>
    </citation>
    <scope>NUCLEOTIDE SEQUENCE [LARGE SCALE GENOMIC DNA]</scope>
    <source>
        <strain evidence="4 5">OM08-17AT</strain>
    </source>
</reference>
<dbReference type="GeneID" id="58061210"/>
<feature type="transmembrane region" description="Helical" evidence="1">
    <location>
        <begin position="187"/>
        <end position="207"/>
    </location>
</feature>
<evidence type="ECO:0000256" key="1">
    <source>
        <dbReference type="SAM" id="Phobius"/>
    </source>
</evidence>
<reference evidence="2 7" key="3">
    <citation type="submission" date="2020-03" db="EMBL/GenBank/DDBJ databases">
        <title>Comparative genetics of Staphylococcus warneri persistents from caprine mastitis.</title>
        <authorList>
            <person name="Franca C.A."/>
            <person name="Rosa D.S."/>
            <person name="Silva A."/>
            <person name="Rodrigues D.L.N."/>
            <person name="Santos R.G."/>
            <person name="Castillo R.E.H."/>
            <person name="Moreira M.A.S."/>
            <person name="Lima M.C."/>
            <person name="Gouveia G.V."/>
            <person name="Gouveia J.J.S."/>
            <person name="Souza R.F.S."/>
            <person name="Bertram B."/>
            <person name="Azevedo V."/>
            <person name="Costa M."/>
        </authorList>
    </citation>
    <scope>NUCLEOTIDE SEQUENCE [LARGE SCALE GENOMIC DNA]</scope>
    <source>
        <strain evidence="2 7">Cap 9.2</strain>
    </source>
</reference>
<sequence>MKVGRYLLLMIIGGIIGGLIVELFDIINQYNLFSKFHFKSSMLIISITLITTFFNIFLTLLLLKYQKDSLRLKSKSIEFEDEDIADTYERKANLKYLSVSFIFYLEILISFLTIFILALGNISDKYLFLSILPFIVTAIPAIMIGLFVRKFDDRYPKMGEEKYTEKIIEIMDEGERHINFLTIYKQFFMNIGLLLISVMFLGIYSIISKSNQSVGIIILIILFIYNAFGYLSKVRKFYKS</sequence>
<feature type="transmembrane region" description="Helical" evidence="1">
    <location>
        <begin position="96"/>
        <end position="120"/>
    </location>
</feature>
<feature type="transmembrane region" description="Helical" evidence="1">
    <location>
        <begin position="7"/>
        <end position="30"/>
    </location>
</feature>
<gene>
    <name evidence="3" type="ORF">D3Z30_08205</name>
    <name evidence="4" type="ORF">DXC19_07955</name>
    <name evidence="2" type="ORF">G8J23_12005</name>
</gene>
<evidence type="ECO:0000313" key="5">
    <source>
        <dbReference type="Proteomes" id="UP000261016"/>
    </source>
</evidence>
<comment type="caution">
    <text evidence="4">The sequence shown here is derived from an EMBL/GenBank/DDBJ whole genome shotgun (WGS) entry which is preliminary data.</text>
</comment>
<dbReference type="Proteomes" id="UP000261016">
    <property type="component" value="Unassembled WGS sequence"/>
</dbReference>
<keyword evidence="1" id="KW-0472">Membrane</keyword>